<dbReference type="Gene3D" id="1.10.238.10">
    <property type="entry name" value="EF-hand"/>
    <property type="match status" value="1"/>
</dbReference>
<dbReference type="GO" id="GO:0005737">
    <property type="term" value="C:cytoplasm"/>
    <property type="evidence" value="ECO:0007669"/>
    <property type="project" value="TreeGrafter"/>
</dbReference>
<dbReference type="GO" id="GO:0048306">
    <property type="term" value="F:calcium-dependent protein binding"/>
    <property type="evidence" value="ECO:0007669"/>
    <property type="project" value="TreeGrafter"/>
</dbReference>
<evidence type="ECO:0000256" key="2">
    <source>
        <dbReference type="ARBA" id="ARBA00022723"/>
    </source>
</evidence>
<dbReference type="InterPro" id="IPR011992">
    <property type="entry name" value="EF-hand-dom_pair"/>
</dbReference>
<reference evidence="6" key="2">
    <citation type="submission" date="2025-09" db="UniProtKB">
        <authorList>
            <consortium name="Ensembl"/>
        </authorList>
    </citation>
    <scope>IDENTIFICATION</scope>
</reference>
<dbReference type="GO" id="GO:0070062">
    <property type="term" value="C:extracellular exosome"/>
    <property type="evidence" value="ECO:0007669"/>
    <property type="project" value="TreeGrafter"/>
</dbReference>
<dbReference type="GO" id="GO:0030593">
    <property type="term" value="P:neutrophil chemotaxis"/>
    <property type="evidence" value="ECO:0007669"/>
    <property type="project" value="TreeGrafter"/>
</dbReference>
<dbReference type="InterPro" id="IPR002048">
    <property type="entry name" value="EF_hand_dom"/>
</dbReference>
<evidence type="ECO:0000313" key="7">
    <source>
        <dbReference type="Proteomes" id="UP000694422"/>
    </source>
</evidence>
<dbReference type="GO" id="GO:0005509">
    <property type="term" value="F:calcium ion binding"/>
    <property type="evidence" value="ECO:0007669"/>
    <property type="project" value="InterPro"/>
</dbReference>
<dbReference type="GO" id="GO:0070488">
    <property type="term" value="P:neutrophil aggregation"/>
    <property type="evidence" value="ECO:0007669"/>
    <property type="project" value="TreeGrafter"/>
</dbReference>
<dbReference type="PANTHER" id="PTHR11639:SF5">
    <property type="entry name" value="PROTEIN S100-A8"/>
    <property type="match status" value="1"/>
</dbReference>
<dbReference type="AlphaFoldDB" id="A0A8C9P4M1"/>
<comment type="similarity">
    <text evidence="1 4">Belongs to the S-100 family.</text>
</comment>
<evidence type="ECO:0000256" key="3">
    <source>
        <dbReference type="ARBA" id="ARBA00022837"/>
    </source>
</evidence>
<protein>
    <recommendedName>
        <fullName evidence="4">Protein S100</fullName>
    </recommendedName>
    <alternativeName>
        <fullName evidence="4">S100 calcium-binding protein</fullName>
    </alternativeName>
</protein>
<accession>A0A8C9P4M1</accession>
<evidence type="ECO:0000256" key="1">
    <source>
        <dbReference type="ARBA" id="ARBA00007323"/>
    </source>
</evidence>
<name>A0A8C9P4M1_SPEDA</name>
<dbReference type="PROSITE" id="PS50222">
    <property type="entry name" value="EF_HAND_2"/>
    <property type="match status" value="1"/>
</dbReference>
<organism evidence="6 7">
    <name type="scientific">Spermophilus dauricus</name>
    <name type="common">Daurian ground squirrel</name>
    <dbReference type="NCBI Taxonomy" id="99837"/>
    <lineage>
        <taxon>Eukaryota</taxon>
        <taxon>Metazoa</taxon>
        <taxon>Chordata</taxon>
        <taxon>Craniata</taxon>
        <taxon>Vertebrata</taxon>
        <taxon>Euteleostomi</taxon>
        <taxon>Mammalia</taxon>
        <taxon>Eutheria</taxon>
        <taxon>Euarchontoglires</taxon>
        <taxon>Glires</taxon>
        <taxon>Rodentia</taxon>
        <taxon>Sciuromorpha</taxon>
        <taxon>Sciuridae</taxon>
        <taxon>Xerinae</taxon>
        <taxon>Marmotini</taxon>
        <taxon>Spermophilus</taxon>
    </lineage>
</organism>
<dbReference type="PROSITE" id="PS00303">
    <property type="entry name" value="S100_CABP"/>
    <property type="match status" value="1"/>
</dbReference>
<dbReference type="Pfam" id="PF01023">
    <property type="entry name" value="S_100"/>
    <property type="match status" value="1"/>
</dbReference>
<reference evidence="6" key="1">
    <citation type="submission" date="2025-08" db="UniProtKB">
        <authorList>
            <consortium name="Ensembl"/>
        </authorList>
    </citation>
    <scope>IDENTIFICATION</scope>
</reference>
<evidence type="ECO:0000256" key="4">
    <source>
        <dbReference type="RuleBase" id="RU361184"/>
    </source>
</evidence>
<proteinExistence type="inferred from homology"/>
<dbReference type="InterPro" id="IPR013787">
    <property type="entry name" value="S100_Ca-bd_sub"/>
</dbReference>
<sequence>MPTDLEKALDSLIDVFHKYSLQKGNYHAIYRDDLRKMLTKECPHYTKNKDADTWFKELDVNADNAINFEEYLVLVIKVGLAAHKESHKE</sequence>
<evidence type="ECO:0000313" key="6">
    <source>
        <dbReference type="Ensembl" id="ENSSDAP00000002744.1"/>
    </source>
</evidence>
<dbReference type="PANTHER" id="PTHR11639">
    <property type="entry name" value="S100 CALCIUM-BINDING PROTEIN"/>
    <property type="match status" value="1"/>
</dbReference>
<dbReference type="Proteomes" id="UP000694422">
    <property type="component" value="Unplaced"/>
</dbReference>
<evidence type="ECO:0000259" key="5">
    <source>
        <dbReference type="PROSITE" id="PS50222"/>
    </source>
</evidence>
<dbReference type="GO" id="GO:0043542">
    <property type="term" value="P:endothelial cell migration"/>
    <property type="evidence" value="ECO:0007669"/>
    <property type="project" value="TreeGrafter"/>
</dbReference>
<keyword evidence="2 4" id="KW-0479">Metal-binding</keyword>
<dbReference type="PROSITE" id="PS00018">
    <property type="entry name" value="EF_HAND_1"/>
    <property type="match status" value="1"/>
</dbReference>
<dbReference type="GO" id="GO:0002523">
    <property type="term" value="P:leukocyte migration involved in inflammatory response"/>
    <property type="evidence" value="ECO:0007669"/>
    <property type="project" value="TreeGrafter"/>
</dbReference>
<keyword evidence="7" id="KW-1185">Reference proteome</keyword>
<dbReference type="InterPro" id="IPR001751">
    <property type="entry name" value="S100/CaBP7/8-like_CS"/>
</dbReference>
<keyword evidence="3 4" id="KW-0106">Calcium</keyword>
<dbReference type="GO" id="GO:0032496">
    <property type="term" value="P:response to lipopolysaccharide"/>
    <property type="evidence" value="ECO:0007669"/>
    <property type="project" value="TreeGrafter"/>
</dbReference>
<dbReference type="InterPro" id="IPR018247">
    <property type="entry name" value="EF_Hand_1_Ca_BS"/>
</dbReference>
<dbReference type="SMART" id="SM01394">
    <property type="entry name" value="S_100"/>
    <property type="match status" value="1"/>
</dbReference>
<dbReference type="Ensembl" id="ENSSDAT00000003168.1">
    <property type="protein sequence ID" value="ENSSDAP00000002744.1"/>
    <property type="gene ID" value="ENSSDAG00000002643.1"/>
</dbReference>
<dbReference type="SUPFAM" id="SSF47473">
    <property type="entry name" value="EF-hand"/>
    <property type="match status" value="1"/>
</dbReference>
<feature type="domain" description="EF-hand" evidence="5">
    <location>
        <begin position="46"/>
        <end position="81"/>
    </location>
</feature>